<sequence>MLRSPSVLRVRIQLPLFTSDGRDAGRSSRAHVTCRYKCGDACRSEPGNTSDNAYFRDIVRTAVSRRSVLKTSAGTAVAFGAASVLAACGDGGSGSGSRTGTAATDALPGMKFTAVPANTEDAVVIPDGYRQEVVIRWGDPVLPGAPDFDFAGQSPEAQAKQFGFNNDFAGLIPVDGVPGHFYLVANLEYPTEPFMFAGYREGAPTEQQARIAMAAVGIAVVEVVARPGTGALTPRVGERNRRLTASSPFRLTGPAAGSEFVRTAADPAGTTILGTFANCSGGLTPWGTMLSGEENFNNYFANASKVTDPRAAERLDRYSFADDDDEHQWGRYDKRFDLAVEPNEANRFGYVVEVDPHDPKAVPVKHSSLGRCKHESANIHVVENGPDRGTVVAYSGDDEKFEYIYKFVSSRKIKSGLSKTAREHNIRILDEGTLYVATFTGDTPDGSGEPPASGRFAGKGSWKPLLTSNADGSARSHVPGMSPAEVAVFTRQAADAVGATKMDRPEDIEPSPTTGKVYCALTNNSDRGTDGKAPVDAANPRNENKNGQVLEIADDHAGTEFTWELLLVCGDPTTADTYYGGFDKTKVSPISCPDNLAFDPHGNLWISTDGNALGSNDGLFAVALDGDRRGETKQFLTVPIGAETCGPVVDSDRILVAVQHPGELDDHSADNPASHWPDGGNSQPRPAVVAVWRDGGTPIGV</sequence>
<dbReference type="EMBL" id="BAHB01000057">
    <property type="protein sequence ID" value="GAB85285.1"/>
    <property type="molecule type" value="Genomic_DNA"/>
</dbReference>
<feature type="region of interest" description="Disordered" evidence="1">
    <location>
        <begin position="442"/>
        <end position="461"/>
    </location>
</feature>
<evidence type="ECO:0000313" key="2">
    <source>
        <dbReference type="EMBL" id="GAB85285.1"/>
    </source>
</evidence>
<comment type="caution">
    <text evidence="2">The sequence shown here is derived from an EMBL/GenBank/DDBJ whole genome shotgun (WGS) entry which is preliminary data.</text>
</comment>
<name>A0ABQ0HSQ5_GORRU</name>
<feature type="region of interest" description="Disordered" evidence="1">
    <location>
        <begin position="523"/>
        <end position="543"/>
    </location>
</feature>
<keyword evidence="3" id="KW-1185">Reference proteome</keyword>
<dbReference type="SUPFAM" id="SSF101898">
    <property type="entry name" value="NHL repeat"/>
    <property type="match status" value="1"/>
</dbReference>
<evidence type="ECO:0000313" key="3">
    <source>
        <dbReference type="Proteomes" id="UP000010744"/>
    </source>
</evidence>
<organism evidence="2 3">
    <name type="scientific">Gordonia rubripertincta NBRC 101908</name>
    <dbReference type="NCBI Taxonomy" id="1077975"/>
    <lineage>
        <taxon>Bacteria</taxon>
        <taxon>Bacillati</taxon>
        <taxon>Actinomycetota</taxon>
        <taxon>Actinomycetes</taxon>
        <taxon>Mycobacteriales</taxon>
        <taxon>Gordoniaceae</taxon>
        <taxon>Gordonia</taxon>
    </lineage>
</organism>
<feature type="region of interest" description="Disordered" evidence="1">
    <location>
        <begin position="663"/>
        <end position="685"/>
    </location>
</feature>
<proteinExistence type="predicted"/>
<evidence type="ECO:0000256" key="1">
    <source>
        <dbReference type="SAM" id="MobiDB-lite"/>
    </source>
</evidence>
<protein>
    <submittedName>
        <fullName evidence="2">Phosphatase</fullName>
    </submittedName>
</protein>
<accession>A0ABQ0HSQ5</accession>
<dbReference type="Pfam" id="PF05787">
    <property type="entry name" value="PhoX"/>
    <property type="match status" value="1"/>
</dbReference>
<dbReference type="InterPro" id="IPR008557">
    <property type="entry name" value="PhoX"/>
</dbReference>
<reference evidence="2 3" key="1">
    <citation type="submission" date="2012-08" db="EMBL/GenBank/DDBJ databases">
        <title>Whole genome shotgun sequence of Gordonia rubripertincta NBRC 101908.</title>
        <authorList>
            <person name="Takarada H."/>
            <person name="Hosoyama A."/>
            <person name="Tsuchikane K."/>
            <person name="Katsumata H."/>
            <person name="Baba S."/>
            <person name="Ohji S."/>
            <person name="Yamazaki S."/>
            <person name="Fujita N."/>
        </authorList>
    </citation>
    <scope>NUCLEOTIDE SEQUENCE [LARGE SCALE GENOMIC DNA]</scope>
    <source>
        <strain evidence="2 3">NBRC 101908</strain>
    </source>
</reference>
<dbReference type="Proteomes" id="UP000010744">
    <property type="component" value="Unassembled WGS sequence"/>
</dbReference>
<dbReference type="PANTHER" id="PTHR35399">
    <property type="entry name" value="SLR8030 PROTEIN"/>
    <property type="match status" value="1"/>
</dbReference>
<gene>
    <name evidence="2" type="ORF">GORBP_057_00050</name>
</gene>
<dbReference type="PANTHER" id="PTHR35399:SF2">
    <property type="entry name" value="DUF839 DOMAIN-CONTAINING PROTEIN"/>
    <property type="match status" value="1"/>
</dbReference>